<keyword evidence="4 6" id="KW-1133">Transmembrane helix</keyword>
<dbReference type="Proteomes" id="UP000632377">
    <property type="component" value="Unassembled WGS sequence"/>
</dbReference>
<keyword evidence="2" id="KW-1003">Cell membrane</keyword>
<feature type="transmembrane region" description="Helical" evidence="6">
    <location>
        <begin position="414"/>
        <end position="436"/>
    </location>
</feature>
<evidence type="ECO:0000256" key="2">
    <source>
        <dbReference type="ARBA" id="ARBA00022475"/>
    </source>
</evidence>
<evidence type="ECO:0000313" key="7">
    <source>
        <dbReference type="EMBL" id="MBL4935257.1"/>
    </source>
</evidence>
<feature type="transmembrane region" description="Helical" evidence="6">
    <location>
        <begin position="359"/>
        <end position="380"/>
    </location>
</feature>
<dbReference type="PANTHER" id="PTHR30250:SF21">
    <property type="entry name" value="LIPID II FLIPPASE MURJ"/>
    <property type="match status" value="1"/>
</dbReference>
<evidence type="ECO:0000256" key="1">
    <source>
        <dbReference type="ARBA" id="ARBA00004651"/>
    </source>
</evidence>
<feature type="transmembrane region" description="Helical" evidence="6">
    <location>
        <begin position="387"/>
        <end position="408"/>
    </location>
</feature>
<evidence type="ECO:0000256" key="5">
    <source>
        <dbReference type="ARBA" id="ARBA00023136"/>
    </source>
</evidence>
<name>A0ABS1T901_9CLOT</name>
<keyword evidence="3 6" id="KW-0812">Transmembrane</keyword>
<dbReference type="PANTHER" id="PTHR30250">
    <property type="entry name" value="PST FAMILY PREDICTED COLANIC ACID TRANSPORTER"/>
    <property type="match status" value="1"/>
</dbReference>
<dbReference type="InterPro" id="IPR050833">
    <property type="entry name" value="Poly_Biosynth_Transport"/>
</dbReference>
<keyword evidence="8" id="KW-1185">Reference proteome</keyword>
<gene>
    <name evidence="7" type="ORF">JK636_05745</name>
</gene>
<evidence type="ECO:0000256" key="4">
    <source>
        <dbReference type="ARBA" id="ARBA00022989"/>
    </source>
</evidence>
<evidence type="ECO:0000313" key="8">
    <source>
        <dbReference type="Proteomes" id="UP000632377"/>
    </source>
</evidence>
<dbReference type="PIRSF" id="PIRSF038958">
    <property type="entry name" value="PG_synth_SpoVB"/>
    <property type="match status" value="1"/>
</dbReference>
<feature type="transmembrane region" description="Helical" evidence="6">
    <location>
        <begin position="12"/>
        <end position="30"/>
    </location>
</feature>
<feature type="transmembrane region" description="Helical" evidence="6">
    <location>
        <begin position="42"/>
        <end position="69"/>
    </location>
</feature>
<reference evidence="7 8" key="1">
    <citation type="submission" date="2021-01" db="EMBL/GenBank/DDBJ databases">
        <title>Genome public.</title>
        <authorList>
            <person name="Liu C."/>
            <person name="Sun Q."/>
        </authorList>
    </citation>
    <scope>NUCLEOTIDE SEQUENCE [LARGE SCALE GENOMIC DNA]</scope>
    <source>
        <strain evidence="7 8">YIM B02515</strain>
    </source>
</reference>
<feature type="transmembrane region" description="Helical" evidence="6">
    <location>
        <begin position="119"/>
        <end position="139"/>
    </location>
</feature>
<comment type="caution">
    <text evidence="7">The sequence shown here is derived from an EMBL/GenBank/DDBJ whole genome shotgun (WGS) entry which is preliminary data.</text>
</comment>
<dbReference type="RefSeq" id="WP_202747860.1">
    <property type="nucleotide sequence ID" value="NZ_JAESWC010000002.1"/>
</dbReference>
<comment type="subcellular location">
    <subcellularLocation>
        <location evidence="1">Cell membrane</location>
        <topology evidence="1">Multi-pass membrane protein</topology>
    </subcellularLocation>
</comment>
<protein>
    <submittedName>
        <fullName evidence="7">Polysaccharide biosynthesis protein</fullName>
    </submittedName>
</protein>
<dbReference type="EMBL" id="JAESWC010000002">
    <property type="protein sequence ID" value="MBL4935257.1"/>
    <property type="molecule type" value="Genomic_DNA"/>
</dbReference>
<keyword evidence="5 6" id="KW-0472">Membrane</keyword>
<feature type="transmembrane region" description="Helical" evidence="6">
    <location>
        <begin position="448"/>
        <end position="469"/>
    </location>
</feature>
<dbReference type="Pfam" id="PF01943">
    <property type="entry name" value="Polysacc_synt"/>
    <property type="match status" value="1"/>
</dbReference>
<feature type="transmembrane region" description="Helical" evidence="6">
    <location>
        <begin position="285"/>
        <end position="311"/>
    </location>
</feature>
<sequence>MKTQSTTKGFAILSAAGMVVKLLSLLYVPLLQHYIGEDGYGVYYAAYTVFAFIYIITNTGLSSAISKIVSELIALKNYKDAVRAFKMARLILLVIGTFMSIMMLVLASSMANLTHFPRAYLAIRALAPAVLFTSIASAYRGYFQGRGNMNATAVSQVLEQVINIIFSIVFAAIWSKYGVVYACAGSTIGTTLGALISVIYLMFYFKRNKGFYVDKIQNDENLTRHSNEQLLKKLLNYAVPLTISWGLQNAGNVIDAGNTKGRLLAAGFNDIQGDVKYNYLAKYQVLINVPITIISALCAAVLPLISGAAALKDRNEIKRGIDYAYKTCLLIAIPSAVGLAVLSQPIFNTIFAKYSSGAVLMRYGSVVLVFMALVQIQATILQSIGKLYISTFYIVIGIGAKIALNYILIAKPSINILGAVFGSMVGFLIPLLLNNFIIKRSLKVKYNLILLAIKPLIASALMGVTAYLVQFDVEYVLSFIHKGYFTMMLSTLAAIAAGVFTYLYGLILIGGITSRELQAIPVRVRKFIPKTLLNRIR</sequence>
<dbReference type="CDD" id="cd13124">
    <property type="entry name" value="MATE_SpoVB_like"/>
    <property type="match status" value="1"/>
</dbReference>
<accession>A0ABS1T901</accession>
<dbReference type="InterPro" id="IPR002797">
    <property type="entry name" value="Polysacc_synth"/>
</dbReference>
<feature type="transmembrane region" description="Helical" evidence="6">
    <location>
        <begin position="179"/>
        <end position="205"/>
    </location>
</feature>
<dbReference type="InterPro" id="IPR024923">
    <property type="entry name" value="PG_synth_SpoVB"/>
</dbReference>
<proteinExistence type="predicted"/>
<feature type="transmembrane region" description="Helical" evidence="6">
    <location>
        <begin position="489"/>
        <end position="513"/>
    </location>
</feature>
<evidence type="ECO:0000256" key="6">
    <source>
        <dbReference type="SAM" id="Phobius"/>
    </source>
</evidence>
<evidence type="ECO:0000256" key="3">
    <source>
        <dbReference type="ARBA" id="ARBA00022692"/>
    </source>
</evidence>
<feature type="transmembrane region" description="Helical" evidence="6">
    <location>
        <begin position="90"/>
        <end position="113"/>
    </location>
</feature>
<organism evidence="7 8">
    <name type="scientific">Clostridium rhizosphaerae</name>
    <dbReference type="NCBI Taxonomy" id="2803861"/>
    <lineage>
        <taxon>Bacteria</taxon>
        <taxon>Bacillati</taxon>
        <taxon>Bacillota</taxon>
        <taxon>Clostridia</taxon>
        <taxon>Eubacteriales</taxon>
        <taxon>Clostridiaceae</taxon>
        <taxon>Clostridium</taxon>
    </lineage>
</organism>
<feature type="transmembrane region" description="Helical" evidence="6">
    <location>
        <begin position="323"/>
        <end position="347"/>
    </location>
</feature>